<dbReference type="InterPro" id="IPR033124">
    <property type="entry name" value="Ser_caboxypep_his_AS"/>
</dbReference>
<dbReference type="PRINTS" id="PR00724">
    <property type="entry name" value="CRBOXYPTASEC"/>
</dbReference>
<proteinExistence type="inferred from homology"/>
<comment type="caution">
    <text evidence="3">The sequence shown here is derived from an EMBL/GenBank/DDBJ whole genome shotgun (WGS) entry which is preliminary data.</text>
</comment>
<dbReference type="GO" id="GO:0019748">
    <property type="term" value="P:secondary metabolic process"/>
    <property type="evidence" value="ECO:0007669"/>
    <property type="project" value="TreeGrafter"/>
</dbReference>
<dbReference type="Proteomes" id="UP001418222">
    <property type="component" value="Unassembled WGS sequence"/>
</dbReference>
<evidence type="ECO:0000313" key="4">
    <source>
        <dbReference type="Proteomes" id="UP001418222"/>
    </source>
</evidence>
<dbReference type="GO" id="GO:0016747">
    <property type="term" value="F:acyltransferase activity, transferring groups other than amino-acyl groups"/>
    <property type="evidence" value="ECO:0007669"/>
    <property type="project" value="TreeGrafter"/>
</dbReference>
<dbReference type="GO" id="GO:0004185">
    <property type="term" value="F:serine-type carboxypeptidase activity"/>
    <property type="evidence" value="ECO:0007669"/>
    <property type="project" value="InterPro"/>
</dbReference>
<keyword evidence="3" id="KW-0378">Hydrolase</keyword>
<evidence type="ECO:0000256" key="1">
    <source>
        <dbReference type="ARBA" id="ARBA00009431"/>
    </source>
</evidence>
<dbReference type="PROSITE" id="PS00560">
    <property type="entry name" value="CARBOXYPEPT_SER_HIS"/>
    <property type="match status" value="1"/>
</dbReference>
<dbReference type="SUPFAM" id="SSF53474">
    <property type="entry name" value="alpha/beta-Hydrolases"/>
    <property type="match status" value="1"/>
</dbReference>
<dbReference type="EMBL" id="JBBWWQ010000013">
    <property type="protein sequence ID" value="KAK8933232.1"/>
    <property type="molecule type" value="Genomic_DNA"/>
</dbReference>
<protein>
    <submittedName>
        <fullName evidence="3">Serine carboxypeptidase-like 6</fullName>
    </submittedName>
</protein>
<dbReference type="PANTHER" id="PTHR11802:SF461">
    <property type="entry name" value="OS02G0687900 PROTEIN"/>
    <property type="match status" value="1"/>
</dbReference>
<evidence type="ECO:0000256" key="2">
    <source>
        <dbReference type="ARBA" id="ARBA00023180"/>
    </source>
</evidence>
<dbReference type="PANTHER" id="PTHR11802">
    <property type="entry name" value="SERINE PROTEASE FAMILY S10 SERINE CARBOXYPEPTIDASE"/>
    <property type="match status" value="1"/>
</dbReference>
<organism evidence="3 4">
    <name type="scientific">Platanthera zijinensis</name>
    <dbReference type="NCBI Taxonomy" id="2320716"/>
    <lineage>
        <taxon>Eukaryota</taxon>
        <taxon>Viridiplantae</taxon>
        <taxon>Streptophyta</taxon>
        <taxon>Embryophyta</taxon>
        <taxon>Tracheophyta</taxon>
        <taxon>Spermatophyta</taxon>
        <taxon>Magnoliopsida</taxon>
        <taxon>Liliopsida</taxon>
        <taxon>Asparagales</taxon>
        <taxon>Orchidaceae</taxon>
        <taxon>Orchidoideae</taxon>
        <taxon>Orchideae</taxon>
        <taxon>Orchidinae</taxon>
        <taxon>Platanthera</taxon>
    </lineage>
</organism>
<sequence>MTCSRGSLLLAGIVTSLLFLRPFLLPVSAAKLTTLPGFNGALPFRLETGYTTVNEVSGAELFYYFVPSERSPSKDPVLIWLTGGPGCSAFSGFAMDMEDVNTKELIYKFLRKWFLDHPQYISNPFYLGGDSYGAKMTAFVAHEIAEGNENGQQPVINLKGYVIGNGRTGELIEASSEVVHAHDLAIISDELYELIQTNCVGEDYFNPKNAVCATHLDTFNAFLSEINSYNVLELNCPEEPPRNKQFPRAHRSLEESSVELIGSSSDAEPDCIVSISSFDFNESAPLLCYYWGNNNVTRKALHIKEGTVGEFHRCKWDLNYTQTIVSSVPYHHNLLSRGYRALIYNGDHDLRIPFIATLTWIKSLNFSVLEEWRPWKVDSQVAGYTMLFSNNLTYATVKGGSHTAPDNRPKQTLAMFQRWADYESL</sequence>
<dbReference type="AlphaFoldDB" id="A0AAP0B7V9"/>
<evidence type="ECO:0000313" key="3">
    <source>
        <dbReference type="EMBL" id="KAK8933232.1"/>
    </source>
</evidence>
<reference evidence="3 4" key="1">
    <citation type="journal article" date="2022" name="Nat. Plants">
        <title>Genomes of leafy and leafless Platanthera orchids illuminate the evolution of mycoheterotrophy.</title>
        <authorList>
            <person name="Li M.H."/>
            <person name="Liu K.W."/>
            <person name="Li Z."/>
            <person name="Lu H.C."/>
            <person name="Ye Q.L."/>
            <person name="Zhang D."/>
            <person name="Wang J.Y."/>
            <person name="Li Y.F."/>
            <person name="Zhong Z.M."/>
            <person name="Liu X."/>
            <person name="Yu X."/>
            <person name="Liu D.K."/>
            <person name="Tu X.D."/>
            <person name="Liu B."/>
            <person name="Hao Y."/>
            <person name="Liao X.Y."/>
            <person name="Jiang Y.T."/>
            <person name="Sun W.H."/>
            <person name="Chen J."/>
            <person name="Chen Y.Q."/>
            <person name="Ai Y."/>
            <person name="Zhai J.W."/>
            <person name="Wu S.S."/>
            <person name="Zhou Z."/>
            <person name="Hsiao Y.Y."/>
            <person name="Wu W.L."/>
            <person name="Chen Y.Y."/>
            <person name="Lin Y.F."/>
            <person name="Hsu J.L."/>
            <person name="Li C.Y."/>
            <person name="Wang Z.W."/>
            <person name="Zhao X."/>
            <person name="Zhong W.Y."/>
            <person name="Ma X.K."/>
            <person name="Ma L."/>
            <person name="Huang J."/>
            <person name="Chen G.Z."/>
            <person name="Huang M.Z."/>
            <person name="Huang L."/>
            <person name="Peng D.H."/>
            <person name="Luo Y.B."/>
            <person name="Zou S.Q."/>
            <person name="Chen S.P."/>
            <person name="Lan S."/>
            <person name="Tsai W.C."/>
            <person name="Van de Peer Y."/>
            <person name="Liu Z.J."/>
        </authorList>
    </citation>
    <scope>NUCLEOTIDE SEQUENCE [LARGE SCALE GENOMIC DNA]</scope>
    <source>
        <strain evidence="3">Lor287</strain>
    </source>
</reference>
<dbReference type="Gene3D" id="3.40.50.1820">
    <property type="entry name" value="alpha/beta hydrolase"/>
    <property type="match status" value="2"/>
</dbReference>
<gene>
    <name evidence="3" type="primary">SCPL6</name>
    <name evidence="3" type="ORF">KSP39_PZI015187</name>
</gene>
<comment type="similarity">
    <text evidence="1">Belongs to the peptidase S10 family.</text>
</comment>
<dbReference type="InterPro" id="IPR029058">
    <property type="entry name" value="AB_hydrolase_fold"/>
</dbReference>
<dbReference type="Pfam" id="PF00450">
    <property type="entry name" value="Peptidase_S10"/>
    <property type="match status" value="1"/>
</dbReference>
<dbReference type="InterPro" id="IPR001563">
    <property type="entry name" value="Peptidase_S10"/>
</dbReference>
<accession>A0AAP0B7V9</accession>
<keyword evidence="4" id="KW-1185">Reference proteome</keyword>
<keyword evidence="3" id="KW-0645">Protease</keyword>
<keyword evidence="2" id="KW-0325">Glycoprotein</keyword>
<name>A0AAP0B7V9_9ASPA</name>
<keyword evidence="3" id="KW-0121">Carboxypeptidase</keyword>
<dbReference type="GO" id="GO:0006508">
    <property type="term" value="P:proteolysis"/>
    <property type="evidence" value="ECO:0007669"/>
    <property type="project" value="InterPro"/>
</dbReference>